<organism evidence="1 2">
    <name type="scientific">Desulfonema magnum</name>
    <dbReference type="NCBI Taxonomy" id="45655"/>
    <lineage>
        <taxon>Bacteria</taxon>
        <taxon>Pseudomonadati</taxon>
        <taxon>Thermodesulfobacteriota</taxon>
        <taxon>Desulfobacteria</taxon>
        <taxon>Desulfobacterales</taxon>
        <taxon>Desulfococcaceae</taxon>
        <taxon>Desulfonema</taxon>
    </lineage>
</organism>
<keyword evidence="2" id="KW-1185">Reference proteome</keyword>
<dbReference type="KEGG" id="dmm:dnm_067430"/>
<gene>
    <name evidence="1" type="ORF">dnm_067430</name>
</gene>
<dbReference type="Proteomes" id="UP000663722">
    <property type="component" value="Chromosome"/>
</dbReference>
<evidence type="ECO:0000313" key="2">
    <source>
        <dbReference type="Proteomes" id="UP000663722"/>
    </source>
</evidence>
<dbReference type="EMBL" id="CP061800">
    <property type="protein sequence ID" value="QTA90682.1"/>
    <property type="molecule type" value="Genomic_DNA"/>
</dbReference>
<name>A0A975BS24_9BACT</name>
<accession>A0A975BS24</accession>
<sequence length="48" mass="5598">MRKCRAFPSGYAKIMPNDIDLMIPNPSGPGKFLFFLFSVENIRQERTY</sequence>
<reference evidence="1" key="1">
    <citation type="journal article" date="2021" name="Microb. Physiol.">
        <title>Proteogenomic Insights into the Physiology of Marine, Sulfate-Reducing, Filamentous Desulfonema limicola and Desulfonema magnum.</title>
        <authorList>
            <person name="Schnaars V."/>
            <person name="Wohlbrand L."/>
            <person name="Scheve S."/>
            <person name="Hinrichs C."/>
            <person name="Reinhardt R."/>
            <person name="Rabus R."/>
        </authorList>
    </citation>
    <scope>NUCLEOTIDE SEQUENCE</scope>
    <source>
        <strain evidence="1">4be13</strain>
    </source>
</reference>
<proteinExistence type="predicted"/>
<protein>
    <submittedName>
        <fullName evidence="1">Uncharacterized protein</fullName>
    </submittedName>
</protein>
<evidence type="ECO:0000313" key="1">
    <source>
        <dbReference type="EMBL" id="QTA90682.1"/>
    </source>
</evidence>
<dbReference type="AlphaFoldDB" id="A0A975BS24"/>